<sequence>MLSKTLVLLASVASVIAAPAACKAPNTKPVTPTLPVTGTGKQLTNPPEGLELLHIALGYGIQNYTCAAQGADPVAAGALAVLYDARPLYPGQGARSLASEARFAALPGDVLAGAQPVPLRLDNDRNRTDPAHPGASLTEPFVSPPSGLTVEGVAEPLAYLGHHFFTDKGVPSFLLDDGRIFLTSKKDEAANAPADASAGPDGTGAVAWLKLSATPDAVGPAKFVYRVLTAGGNSHGCAKGAGDDSTSYTATYWFYG</sequence>
<evidence type="ECO:0000313" key="3">
    <source>
        <dbReference type="EMBL" id="TQV95360.1"/>
    </source>
</evidence>
<comment type="caution">
    <text evidence="3">The sequence shown here is derived from an EMBL/GenBank/DDBJ whole genome shotgun (WGS) entry which is preliminary data.</text>
</comment>
<dbReference type="Proteomes" id="UP000315783">
    <property type="component" value="Unassembled WGS sequence"/>
</dbReference>
<dbReference type="Pfam" id="PF11937">
    <property type="entry name" value="DUF3455"/>
    <property type="match status" value="1"/>
</dbReference>
<protein>
    <submittedName>
        <fullName evidence="3">Malate dehydrogenase</fullName>
    </submittedName>
</protein>
<reference evidence="3 4" key="1">
    <citation type="journal article" date="2019" name="Appl. Microbiol. Biotechnol.">
        <title>Genome sequence of Isaria javanica and comparative genome analysis insights into family S53 peptidase evolution in fungal entomopathogens.</title>
        <authorList>
            <person name="Lin R."/>
            <person name="Zhang X."/>
            <person name="Xin B."/>
            <person name="Zou M."/>
            <person name="Gao Y."/>
            <person name="Qin F."/>
            <person name="Hu Q."/>
            <person name="Xie B."/>
            <person name="Cheng X."/>
        </authorList>
    </citation>
    <scope>NUCLEOTIDE SEQUENCE [LARGE SCALE GENOMIC DNA]</scope>
    <source>
        <strain evidence="3 4">IJ1G</strain>
    </source>
</reference>
<gene>
    <name evidence="3" type="ORF">IF1G_06347</name>
</gene>
<name>A0A545VLB6_9HYPO</name>
<feature type="region of interest" description="Disordered" evidence="1">
    <location>
        <begin position="120"/>
        <end position="142"/>
    </location>
</feature>
<feature type="signal peptide" evidence="2">
    <location>
        <begin position="1"/>
        <end position="17"/>
    </location>
</feature>
<dbReference type="AlphaFoldDB" id="A0A545VLB6"/>
<dbReference type="InterPro" id="IPR021851">
    <property type="entry name" value="DUF3455"/>
</dbReference>
<keyword evidence="2" id="KW-0732">Signal</keyword>
<feature type="compositionally biased region" description="Basic and acidic residues" evidence="1">
    <location>
        <begin position="121"/>
        <end position="130"/>
    </location>
</feature>
<accession>A0A545VLB6</accession>
<feature type="chain" id="PRO_5021809053" evidence="2">
    <location>
        <begin position="18"/>
        <end position="256"/>
    </location>
</feature>
<proteinExistence type="predicted"/>
<evidence type="ECO:0000256" key="1">
    <source>
        <dbReference type="SAM" id="MobiDB-lite"/>
    </source>
</evidence>
<keyword evidence="4" id="KW-1185">Reference proteome</keyword>
<evidence type="ECO:0000313" key="4">
    <source>
        <dbReference type="Proteomes" id="UP000315783"/>
    </source>
</evidence>
<evidence type="ECO:0000256" key="2">
    <source>
        <dbReference type="SAM" id="SignalP"/>
    </source>
</evidence>
<organism evidence="3 4">
    <name type="scientific">Cordyceps javanica</name>
    <dbReference type="NCBI Taxonomy" id="43265"/>
    <lineage>
        <taxon>Eukaryota</taxon>
        <taxon>Fungi</taxon>
        <taxon>Dikarya</taxon>
        <taxon>Ascomycota</taxon>
        <taxon>Pezizomycotina</taxon>
        <taxon>Sordariomycetes</taxon>
        <taxon>Hypocreomycetidae</taxon>
        <taxon>Hypocreales</taxon>
        <taxon>Cordycipitaceae</taxon>
        <taxon>Cordyceps</taxon>
    </lineage>
</organism>
<dbReference type="OrthoDB" id="1859733at2759"/>
<dbReference type="PANTHER" id="PTHR35567:SF3">
    <property type="entry name" value="MALATE DEHYDROGENASE"/>
    <property type="match status" value="1"/>
</dbReference>
<dbReference type="PANTHER" id="PTHR35567">
    <property type="entry name" value="MALATE DEHYDROGENASE (AFU_ORTHOLOGUE AFUA_2G13800)"/>
    <property type="match status" value="1"/>
</dbReference>
<dbReference type="EMBL" id="SPUK01000008">
    <property type="protein sequence ID" value="TQV95360.1"/>
    <property type="molecule type" value="Genomic_DNA"/>
</dbReference>